<accession>A0A5N6QZ68</accession>
<proteinExistence type="inferred from homology"/>
<keyword evidence="7" id="KW-0699">rRNA-binding</keyword>
<dbReference type="InterPro" id="IPR047867">
    <property type="entry name" value="Ribosomal_uL22_bac/org-type"/>
</dbReference>
<evidence type="ECO:0000256" key="13">
    <source>
        <dbReference type="RuleBase" id="RU004005"/>
    </source>
</evidence>
<dbReference type="GO" id="GO:0019843">
    <property type="term" value="F:rRNA binding"/>
    <property type="evidence" value="ECO:0007669"/>
    <property type="project" value="UniProtKB-KW"/>
</dbReference>
<dbReference type="FunFam" id="3.90.470.10:FF:000004">
    <property type="entry name" value="50S ribosomal protein L22, chloroplastic"/>
    <property type="match status" value="1"/>
</dbReference>
<evidence type="ECO:0000313" key="14">
    <source>
        <dbReference type="EMBL" id="KAE8022022.1"/>
    </source>
</evidence>
<evidence type="ECO:0000256" key="5">
    <source>
        <dbReference type="ARBA" id="ARBA00011838"/>
    </source>
</evidence>
<dbReference type="AlphaFoldDB" id="A0A5N6QZ68"/>
<evidence type="ECO:0000256" key="2">
    <source>
        <dbReference type="ARBA" id="ARBA00003611"/>
    </source>
</evidence>
<dbReference type="Proteomes" id="UP000327013">
    <property type="component" value="Chromosome 3"/>
</dbReference>
<comment type="similarity">
    <text evidence="4 13">Belongs to the universal ribosomal protein uL22 family.</text>
</comment>
<dbReference type="InterPro" id="IPR001063">
    <property type="entry name" value="Ribosomal_uL22"/>
</dbReference>
<evidence type="ECO:0000256" key="7">
    <source>
        <dbReference type="ARBA" id="ARBA00022730"/>
    </source>
</evidence>
<sequence length="208" mass="22690">MALTLPHPLARLSFFHQTPRMAQPLHRAPTSETCIRSLGFSAISFPAKPSDQVALKNCSDSKTQYGPVLTRATASGTLTAESEGTVTTKNTKQSGSAEAYAIARHIHMSANKARRVIDQIRGRSYEESLMILELMPYRACDPILKLIYSAAANASNNLGLDQANLIVSTAYVNEGVTRKKPRPQARGRAVAIRKRTCHITVVLKDSSL</sequence>
<keyword evidence="9 13" id="KW-0689">Ribosomal protein</keyword>
<comment type="function">
    <text evidence="2">This protein binds specifically to 23S rRNA.</text>
</comment>
<evidence type="ECO:0000256" key="8">
    <source>
        <dbReference type="ARBA" id="ARBA00022884"/>
    </source>
</evidence>
<evidence type="ECO:0000256" key="11">
    <source>
        <dbReference type="ARBA" id="ARBA00035285"/>
    </source>
</evidence>
<keyword evidence="6" id="KW-0934">Plastid</keyword>
<name>A0A5N6QZ68_9ROSI</name>
<dbReference type="EMBL" id="CM017323">
    <property type="protein sequence ID" value="KAE8022022.1"/>
    <property type="molecule type" value="Genomic_DNA"/>
</dbReference>
<evidence type="ECO:0000256" key="10">
    <source>
        <dbReference type="ARBA" id="ARBA00023274"/>
    </source>
</evidence>
<evidence type="ECO:0000313" key="15">
    <source>
        <dbReference type="Proteomes" id="UP000327013"/>
    </source>
</evidence>
<keyword evidence="10 13" id="KW-0687">Ribonucleoprotein</keyword>
<dbReference type="OrthoDB" id="1840754at2759"/>
<evidence type="ECO:0000256" key="6">
    <source>
        <dbReference type="ARBA" id="ARBA00022640"/>
    </source>
</evidence>
<dbReference type="GO" id="GO:0003735">
    <property type="term" value="F:structural constituent of ribosome"/>
    <property type="evidence" value="ECO:0007669"/>
    <property type="project" value="InterPro"/>
</dbReference>
<dbReference type="GO" id="GO:0006412">
    <property type="term" value="P:translation"/>
    <property type="evidence" value="ECO:0007669"/>
    <property type="project" value="InterPro"/>
</dbReference>
<dbReference type="NCBIfam" id="TIGR01044">
    <property type="entry name" value="rplV_bact"/>
    <property type="match status" value="1"/>
</dbReference>
<protein>
    <recommendedName>
        <fullName evidence="11">Large ribosomal subunit protein uL22c</fullName>
    </recommendedName>
    <alternativeName>
        <fullName evidence="12">50S ribosomal protein L22, chloroplastic</fullName>
    </alternativeName>
</protein>
<evidence type="ECO:0000256" key="4">
    <source>
        <dbReference type="ARBA" id="ARBA00009451"/>
    </source>
</evidence>
<dbReference type="InterPro" id="IPR005727">
    <property type="entry name" value="Ribosomal_uL22_bac/chlpt-type"/>
</dbReference>
<dbReference type="CDD" id="cd00336">
    <property type="entry name" value="Ribosomal_L22"/>
    <property type="match status" value="1"/>
</dbReference>
<dbReference type="PANTHER" id="PTHR13501:SF10">
    <property type="entry name" value="LARGE RIBOSOMAL SUBUNIT PROTEIN UL22M"/>
    <property type="match status" value="1"/>
</dbReference>
<dbReference type="GO" id="GO:0015934">
    <property type="term" value="C:large ribosomal subunit"/>
    <property type="evidence" value="ECO:0007669"/>
    <property type="project" value="InterPro"/>
</dbReference>
<evidence type="ECO:0000256" key="9">
    <source>
        <dbReference type="ARBA" id="ARBA00022980"/>
    </source>
</evidence>
<reference evidence="14 15" key="1">
    <citation type="submission" date="2019-06" db="EMBL/GenBank/DDBJ databases">
        <title>A chromosomal-level reference genome of Carpinus fangiana (Coryloideae, Betulaceae).</title>
        <authorList>
            <person name="Yang X."/>
            <person name="Wang Z."/>
            <person name="Zhang L."/>
            <person name="Hao G."/>
            <person name="Liu J."/>
            <person name="Yang Y."/>
        </authorList>
    </citation>
    <scope>NUCLEOTIDE SEQUENCE [LARGE SCALE GENOMIC DNA]</scope>
    <source>
        <strain evidence="14">Cfa_2016G</strain>
        <tissue evidence="14">Leaf</tissue>
    </source>
</reference>
<gene>
    <name evidence="14" type="ORF">FH972_007862</name>
</gene>
<dbReference type="Gene3D" id="3.90.470.10">
    <property type="entry name" value="Ribosomal protein L22/L17"/>
    <property type="match status" value="1"/>
</dbReference>
<dbReference type="HAMAP" id="MF_01331_B">
    <property type="entry name" value="Ribosomal_uL22_B"/>
    <property type="match status" value="1"/>
</dbReference>
<dbReference type="SUPFAM" id="SSF54843">
    <property type="entry name" value="Ribosomal protein L22"/>
    <property type="match status" value="1"/>
</dbReference>
<evidence type="ECO:0000256" key="12">
    <source>
        <dbReference type="ARBA" id="ARBA00035416"/>
    </source>
</evidence>
<dbReference type="Pfam" id="PF00237">
    <property type="entry name" value="Ribosomal_L22"/>
    <property type="match status" value="1"/>
</dbReference>
<dbReference type="InterPro" id="IPR036394">
    <property type="entry name" value="Ribosomal_uL22_sf"/>
</dbReference>
<keyword evidence="8" id="KW-0694">RNA-binding</keyword>
<organism evidence="14 15">
    <name type="scientific">Carpinus fangiana</name>
    <dbReference type="NCBI Taxonomy" id="176857"/>
    <lineage>
        <taxon>Eukaryota</taxon>
        <taxon>Viridiplantae</taxon>
        <taxon>Streptophyta</taxon>
        <taxon>Embryophyta</taxon>
        <taxon>Tracheophyta</taxon>
        <taxon>Spermatophyta</taxon>
        <taxon>Magnoliopsida</taxon>
        <taxon>eudicotyledons</taxon>
        <taxon>Gunneridae</taxon>
        <taxon>Pentapetalae</taxon>
        <taxon>rosids</taxon>
        <taxon>fabids</taxon>
        <taxon>Fagales</taxon>
        <taxon>Betulaceae</taxon>
        <taxon>Carpinus</taxon>
    </lineage>
</organism>
<comment type="function">
    <text evidence="1">The globular domain of the protein is located near the polypeptide exit tunnel on the outside of the subunit, while an extended beta-hairpin is found that lines the wall of the exit tunnel in the center of the 70S ribosome.</text>
</comment>
<evidence type="ECO:0000256" key="3">
    <source>
        <dbReference type="ARBA" id="ARBA00004474"/>
    </source>
</evidence>
<comment type="subunit">
    <text evidence="5">Part of the 50S ribosomal subunit.</text>
</comment>
<comment type="subcellular location">
    <subcellularLocation>
        <location evidence="3">Plastid</location>
    </subcellularLocation>
</comment>
<dbReference type="PANTHER" id="PTHR13501">
    <property type="entry name" value="CHLOROPLAST 50S RIBOSOMAL PROTEIN L22-RELATED"/>
    <property type="match status" value="1"/>
</dbReference>
<evidence type="ECO:0000256" key="1">
    <source>
        <dbReference type="ARBA" id="ARBA00003478"/>
    </source>
</evidence>
<dbReference type="GO" id="GO:0009536">
    <property type="term" value="C:plastid"/>
    <property type="evidence" value="ECO:0007669"/>
    <property type="project" value="UniProtKB-SubCell"/>
</dbReference>
<keyword evidence="15" id="KW-1185">Reference proteome</keyword>